<sequence>MQQIASSGQHFRLASQKAIEAGYIAPSWSWASTGLRLVVQSDGRDLESPCSARPRTKTDKALVAGNDIFDPLDAEIQADVGWARTSFSLHCPAFGRVKTIEKARWGRGSSTKGLRTGSRRLQRPAPLSAPALGRHRSHGGRLAAEGTKQGVENKAVRPLGSGSEAAECSTAGRRQAAPENHGIPSRALMPPQWPILDPWDPITNIPKRDVGHVEHSPGGIEA</sequence>
<dbReference type="EnsemblFungi" id="MAPG_11441T0">
    <property type="protein sequence ID" value="MAPG_11441T0"/>
    <property type="gene ID" value="MAPG_11441"/>
</dbReference>
<accession>A0A0C4EFA2</accession>
<feature type="region of interest" description="Disordered" evidence="1">
    <location>
        <begin position="105"/>
        <end position="188"/>
    </location>
</feature>
<evidence type="ECO:0000313" key="4">
    <source>
        <dbReference type="Proteomes" id="UP000011715"/>
    </source>
</evidence>
<organism evidence="3 4">
    <name type="scientific">Magnaporthiopsis poae (strain ATCC 64411 / 73-15)</name>
    <name type="common">Kentucky bluegrass fungus</name>
    <name type="synonym">Magnaporthe poae</name>
    <dbReference type="NCBI Taxonomy" id="644358"/>
    <lineage>
        <taxon>Eukaryota</taxon>
        <taxon>Fungi</taxon>
        <taxon>Dikarya</taxon>
        <taxon>Ascomycota</taxon>
        <taxon>Pezizomycotina</taxon>
        <taxon>Sordariomycetes</taxon>
        <taxon>Sordariomycetidae</taxon>
        <taxon>Magnaporthales</taxon>
        <taxon>Magnaporthaceae</taxon>
        <taxon>Magnaporthiopsis</taxon>
    </lineage>
</organism>
<dbReference type="AlphaFoldDB" id="A0A0C4EFA2"/>
<dbReference type="EMBL" id="ADBL01002820">
    <property type="status" value="NOT_ANNOTATED_CDS"/>
    <property type="molecule type" value="Genomic_DNA"/>
</dbReference>
<name>A0A0C4EFA2_MAGP6</name>
<gene>
    <name evidence="2" type="ORF">MAPG_11441</name>
</gene>
<reference evidence="2" key="1">
    <citation type="submission" date="2010-05" db="EMBL/GenBank/DDBJ databases">
        <title>The Genome Sequence of Magnaporthe poae strain ATCC 64411.</title>
        <authorList>
            <consortium name="The Broad Institute Genome Sequencing Platform"/>
            <consortium name="Broad Institute Genome Sequencing Center for Infectious Disease"/>
            <person name="Ma L.-J."/>
            <person name="Dead R."/>
            <person name="Young S."/>
            <person name="Zeng Q."/>
            <person name="Koehrsen M."/>
            <person name="Alvarado L."/>
            <person name="Berlin A."/>
            <person name="Chapman S.B."/>
            <person name="Chen Z."/>
            <person name="Freedman E."/>
            <person name="Gellesch M."/>
            <person name="Goldberg J."/>
            <person name="Griggs A."/>
            <person name="Gujja S."/>
            <person name="Heilman E.R."/>
            <person name="Heiman D."/>
            <person name="Hepburn T."/>
            <person name="Howarth C."/>
            <person name="Jen D."/>
            <person name="Larson L."/>
            <person name="Mehta T."/>
            <person name="Neiman D."/>
            <person name="Pearson M."/>
            <person name="Roberts A."/>
            <person name="Saif S."/>
            <person name="Shea T."/>
            <person name="Shenoy N."/>
            <person name="Sisk P."/>
            <person name="Stolte C."/>
            <person name="Sykes S."/>
            <person name="Walk T."/>
            <person name="White J."/>
            <person name="Yandava C."/>
            <person name="Haas B."/>
            <person name="Nusbaum C."/>
            <person name="Birren B."/>
        </authorList>
    </citation>
    <scope>NUCLEOTIDE SEQUENCE</scope>
    <source>
        <strain evidence="2">ATCC 64411</strain>
    </source>
</reference>
<evidence type="ECO:0000313" key="2">
    <source>
        <dbReference type="EMBL" id="KLU92496.1"/>
    </source>
</evidence>
<evidence type="ECO:0000256" key="1">
    <source>
        <dbReference type="SAM" id="MobiDB-lite"/>
    </source>
</evidence>
<reference evidence="4" key="2">
    <citation type="submission" date="2010-05" db="EMBL/GenBank/DDBJ databases">
        <title>The genome sequence of Magnaporthe poae strain ATCC 64411.</title>
        <authorList>
            <person name="Ma L.-J."/>
            <person name="Dead R."/>
            <person name="Young S."/>
            <person name="Zeng Q."/>
            <person name="Koehrsen M."/>
            <person name="Alvarado L."/>
            <person name="Berlin A."/>
            <person name="Chapman S.B."/>
            <person name="Chen Z."/>
            <person name="Freedman E."/>
            <person name="Gellesch M."/>
            <person name="Goldberg J."/>
            <person name="Griggs A."/>
            <person name="Gujja S."/>
            <person name="Heilman E.R."/>
            <person name="Heiman D."/>
            <person name="Hepburn T."/>
            <person name="Howarth C."/>
            <person name="Jen D."/>
            <person name="Larson L."/>
            <person name="Mehta T."/>
            <person name="Neiman D."/>
            <person name="Pearson M."/>
            <person name="Roberts A."/>
            <person name="Saif S."/>
            <person name="Shea T."/>
            <person name="Shenoy N."/>
            <person name="Sisk P."/>
            <person name="Stolte C."/>
            <person name="Sykes S."/>
            <person name="Walk T."/>
            <person name="White J."/>
            <person name="Yandava C."/>
            <person name="Haas B."/>
            <person name="Nusbaum C."/>
            <person name="Birren B."/>
        </authorList>
    </citation>
    <scope>NUCLEOTIDE SEQUENCE [LARGE SCALE GENOMIC DNA]</scope>
    <source>
        <strain evidence="4">ATCC 64411 / 73-15</strain>
    </source>
</reference>
<dbReference type="VEuPathDB" id="FungiDB:MAPG_11441"/>
<dbReference type="EMBL" id="GL876981">
    <property type="protein sequence ID" value="KLU92496.1"/>
    <property type="molecule type" value="Genomic_DNA"/>
</dbReference>
<reference evidence="3" key="4">
    <citation type="journal article" date="2015" name="G3 (Bethesda)">
        <title>Genome sequences of three phytopathogenic species of the Magnaporthaceae family of fungi.</title>
        <authorList>
            <person name="Okagaki L.H."/>
            <person name="Nunes C.C."/>
            <person name="Sailsbery J."/>
            <person name="Clay B."/>
            <person name="Brown D."/>
            <person name="John T."/>
            <person name="Oh Y."/>
            <person name="Young N."/>
            <person name="Fitzgerald M."/>
            <person name="Haas B.J."/>
            <person name="Zeng Q."/>
            <person name="Young S."/>
            <person name="Adiconis X."/>
            <person name="Fan L."/>
            <person name="Levin J.Z."/>
            <person name="Mitchell T.K."/>
            <person name="Okubara P.A."/>
            <person name="Farman M.L."/>
            <person name="Kohn L.M."/>
            <person name="Birren B."/>
            <person name="Ma L.-J."/>
            <person name="Dean R.A."/>
        </authorList>
    </citation>
    <scope>NUCLEOTIDE SEQUENCE</scope>
    <source>
        <strain evidence="3">ATCC 64411 / 73-15</strain>
    </source>
</reference>
<reference evidence="3" key="5">
    <citation type="submission" date="2015-06" db="UniProtKB">
        <authorList>
            <consortium name="EnsemblFungi"/>
        </authorList>
    </citation>
    <scope>IDENTIFICATION</scope>
    <source>
        <strain evidence="3">ATCC 64411</strain>
    </source>
</reference>
<evidence type="ECO:0000313" key="3">
    <source>
        <dbReference type="EnsemblFungi" id="MAPG_11441T0"/>
    </source>
</evidence>
<protein>
    <submittedName>
        <fullName evidence="2 3">Uncharacterized protein</fullName>
    </submittedName>
</protein>
<keyword evidence="4" id="KW-1185">Reference proteome</keyword>
<proteinExistence type="predicted"/>
<reference evidence="2" key="3">
    <citation type="submission" date="2011-03" db="EMBL/GenBank/DDBJ databases">
        <title>Annotation of Magnaporthe poae ATCC 64411.</title>
        <authorList>
            <person name="Ma L.-J."/>
            <person name="Dead R."/>
            <person name="Young S.K."/>
            <person name="Zeng Q."/>
            <person name="Gargeya S."/>
            <person name="Fitzgerald M."/>
            <person name="Haas B."/>
            <person name="Abouelleil A."/>
            <person name="Alvarado L."/>
            <person name="Arachchi H.M."/>
            <person name="Berlin A."/>
            <person name="Brown A."/>
            <person name="Chapman S.B."/>
            <person name="Chen Z."/>
            <person name="Dunbar C."/>
            <person name="Freedman E."/>
            <person name="Gearin G."/>
            <person name="Gellesch M."/>
            <person name="Goldberg J."/>
            <person name="Griggs A."/>
            <person name="Gujja S."/>
            <person name="Heiman D."/>
            <person name="Howarth C."/>
            <person name="Larson L."/>
            <person name="Lui A."/>
            <person name="MacDonald P.J.P."/>
            <person name="Mehta T."/>
            <person name="Montmayeur A."/>
            <person name="Murphy C."/>
            <person name="Neiman D."/>
            <person name="Pearson M."/>
            <person name="Priest M."/>
            <person name="Roberts A."/>
            <person name="Saif S."/>
            <person name="Shea T."/>
            <person name="Shenoy N."/>
            <person name="Sisk P."/>
            <person name="Stolte C."/>
            <person name="Sykes S."/>
            <person name="Yandava C."/>
            <person name="Wortman J."/>
            <person name="Nusbaum C."/>
            <person name="Birren B."/>
        </authorList>
    </citation>
    <scope>NUCLEOTIDE SEQUENCE</scope>
    <source>
        <strain evidence="2">ATCC 64411</strain>
    </source>
</reference>
<dbReference type="Proteomes" id="UP000011715">
    <property type="component" value="Unassembled WGS sequence"/>
</dbReference>